<dbReference type="GO" id="GO:0005634">
    <property type="term" value="C:nucleus"/>
    <property type="evidence" value="ECO:0007669"/>
    <property type="project" value="UniProtKB-SubCell"/>
</dbReference>
<accession>A0A4U5QN64</accession>
<protein>
    <submittedName>
        <fullName evidence="8">Basic leucine zipper 61-like</fullName>
    </submittedName>
</protein>
<dbReference type="GO" id="GO:0045893">
    <property type="term" value="P:positive regulation of DNA-templated transcription"/>
    <property type="evidence" value="ECO:0007669"/>
    <property type="project" value="TreeGrafter"/>
</dbReference>
<dbReference type="PROSITE" id="PS00036">
    <property type="entry name" value="BZIP_BASIC"/>
    <property type="match status" value="1"/>
</dbReference>
<dbReference type="InterPro" id="IPR044759">
    <property type="entry name" value="bZIP_RF2"/>
</dbReference>
<dbReference type="InterPro" id="IPR052483">
    <property type="entry name" value="bZIP_transcription_regulators"/>
</dbReference>
<feature type="domain" description="BZIP" evidence="7">
    <location>
        <begin position="204"/>
        <end position="256"/>
    </location>
</feature>
<evidence type="ECO:0000259" key="7">
    <source>
        <dbReference type="PROSITE" id="PS50217"/>
    </source>
</evidence>
<sequence length="478" mass="52409">MAQLPPKIPNNMTPSWPDFSHKKSSSICIMGTSPPHDANAVIPTVTANTTATVASQNPSWIDEFLDFSLTRRGTHRRSVSDSIAFLEEAPTMLEECRSTGAPGLGSRHNSSSDFDRFDDEQFMSMFNDDISNAVAAPNSSSTPSSPSDHNSINDEKEATLSEQHQQQKVRNENDEGQSLSEWETPSTVPSATNSATTSNEKKIDPKRVKRILANRQSAQRSRVRKLQYISELERSVTSLQAEVSVLSPRVAYLDHQRLLLNVDNSALKQRIAALSQDKIFKDGPAATPPLALELRIRVFGQKIDDSDLSVSQNDFTVYMLKETLVACPCSCVAGSCCVSLLLSRSIILWQLDQVAAAVAALPVADAAGPGGSSAAASSGVVLIFSRGQVQKSRRTIVDVPTVIPKSPRKLERRSLSVWSSDSEAKHLYEEVKELSRSLMPHFLLPPQLLLKCREDTGNFLEKPVNIRSSNLLTILKTL</sequence>
<comment type="caution">
    <text evidence="8">The sequence shown here is derived from an EMBL/GenBank/DDBJ whole genome shotgun (WGS) entry which is preliminary data.</text>
</comment>
<dbReference type="EMBL" id="RCHU01000185">
    <property type="protein sequence ID" value="TKS11709.1"/>
    <property type="molecule type" value="Genomic_DNA"/>
</dbReference>
<dbReference type="STRING" id="43335.A0A4U5QN64"/>
<dbReference type="SMART" id="SM00338">
    <property type="entry name" value="BRLZ"/>
    <property type="match status" value="1"/>
</dbReference>
<evidence type="ECO:0000256" key="5">
    <source>
        <dbReference type="ARBA" id="ARBA00066000"/>
    </source>
</evidence>
<dbReference type="InterPro" id="IPR004827">
    <property type="entry name" value="bZIP"/>
</dbReference>
<evidence type="ECO:0000256" key="1">
    <source>
        <dbReference type="ARBA" id="ARBA00004123"/>
    </source>
</evidence>
<evidence type="ECO:0000256" key="2">
    <source>
        <dbReference type="ARBA" id="ARBA00023015"/>
    </source>
</evidence>
<dbReference type="PANTHER" id="PTHR46391">
    <property type="entry name" value="BASIC LEUCINE ZIPPER 34"/>
    <property type="match status" value="1"/>
</dbReference>
<feature type="compositionally biased region" description="Low complexity" evidence="6">
    <location>
        <begin position="133"/>
        <end position="150"/>
    </location>
</feature>
<evidence type="ECO:0000256" key="4">
    <source>
        <dbReference type="ARBA" id="ARBA00023242"/>
    </source>
</evidence>
<dbReference type="Pfam" id="PF00170">
    <property type="entry name" value="bZIP_1"/>
    <property type="match status" value="1"/>
</dbReference>
<gene>
    <name evidence="8" type="ORF">D5086_0000070070</name>
</gene>
<dbReference type="PANTHER" id="PTHR46391:SF20">
    <property type="entry name" value="BASIC LEUCINE ZIPPER 61"/>
    <property type="match status" value="1"/>
</dbReference>
<dbReference type="InterPro" id="IPR046347">
    <property type="entry name" value="bZIP_sf"/>
</dbReference>
<dbReference type="GO" id="GO:0003677">
    <property type="term" value="F:DNA binding"/>
    <property type="evidence" value="ECO:0007669"/>
    <property type="project" value="UniProtKB-ARBA"/>
</dbReference>
<dbReference type="AlphaFoldDB" id="A0A4U5QN64"/>
<dbReference type="Gene3D" id="1.20.5.170">
    <property type="match status" value="1"/>
</dbReference>
<organism evidence="8">
    <name type="scientific">Populus alba</name>
    <name type="common">White poplar</name>
    <dbReference type="NCBI Taxonomy" id="43335"/>
    <lineage>
        <taxon>Eukaryota</taxon>
        <taxon>Viridiplantae</taxon>
        <taxon>Streptophyta</taxon>
        <taxon>Embryophyta</taxon>
        <taxon>Tracheophyta</taxon>
        <taxon>Spermatophyta</taxon>
        <taxon>Magnoliopsida</taxon>
        <taxon>eudicotyledons</taxon>
        <taxon>Gunneridae</taxon>
        <taxon>Pentapetalae</taxon>
        <taxon>rosids</taxon>
        <taxon>fabids</taxon>
        <taxon>Malpighiales</taxon>
        <taxon>Salicaceae</taxon>
        <taxon>Saliceae</taxon>
        <taxon>Populus</taxon>
    </lineage>
</organism>
<feature type="compositionally biased region" description="Polar residues" evidence="6">
    <location>
        <begin position="176"/>
        <end position="198"/>
    </location>
</feature>
<evidence type="ECO:0000256" key="3">
    <source>
        <dbReference type="ARBA" id="ARBA00023163"/>
    </source>
</evidence>
<comment type="subunit">
    <text evidence="5">Forms heterodimers with BZIP18, BZIP43 and VIP1/BZIP51.</text>
</comment>
<reference evidence="8" key="1">
    <citation type="submission" date="2018-10" db="EMBL/GenBank/DDBJ databases">
        <title>Population genomic analysis revealed the cold adaptation of white poplar.</title>
        <authorList>
            <person name="Liu Y.-J."/>
        </authorList>
    </citation>
    <scope>NUCLEOTIDE SEQUENCE [LARGE SCALE GENOMIC DNA]</scope>
    <source>
        <strain evidence="8">PAL-ZL1</strain>
    </source>
</reference>
<keyword evidence="2" id="KW-0805">Transcription regulation</keyword>
<dbReference type="SUPFAM" id="SSF57959">
    <property type="entry name" value="Leucine zipper domain"/>
    <property type="match status" value="1"/>
</dbReference>
<evidence type="ECO:0000256" key="6">
    <source>
        <dbReference type="SAM" id="MobiDB-lite"/>
    </source>
</evidence>
<dbReference type="CDD" id="cd14703">
    <property type="entry name" value="bZIP_plant_RF2"/>
    <property type="match status" value="1"/>
</dbReference>
<comment type="subcellular location">
    <subcellularLocation>
        <location evidence="1">Nucleus</location>
    </subcellularLocation>
</comment>
<dbReference type="FunFam" id="1.20.5.170:FF:000057">
    <property type="entry name" value="Basic leucine zipper 61"/>
    <property type="match status" value="1"/>
</dbReference>
<name>A0A4U5QN64_POPAL</name>
<proteinExistence type="predicted"/>
<feature type="region of interest" description="Disordered" evidence="6">
    <location>
        <begin position="96"/>
        <end position="115"/>
    </location>
</feature>
<dbReference type="PROSITE" id="PS50217">
    <property type="entry name" value="BZIP"/>
    <property type="match status" value="1"/>
</dbReference>
<evidence type="ECO:0000313" key="8">
    <source>
        <dbReference type="EMBL" id="TKS11709.1"/>
    </source>
</evidence>
<feature type="region of interest" description="Disordered" evidence="6">
    <location>
        <begin position="133"/>
        <end position="207"/>
    </location>
</feature>
<keyword evidence="4" id="KW-0539">Nucleus</keyword>
<keyword evidence="3" id="KW-0804">Transcription</keyword>
<dbReference type="GO" id="GO:0003700">
    <property type="term" value="F:DNA-binding transcription factor activity"/>
    <property type="evidence" value="ECO:0007669"/>
    <property type="project" value="InterPro"/>
</dbReference>